<feature type="domain" description="DUF11" evidence="3">
    <location>
        <begin position="121"/>
        <end position="218"/>
    </location>
</feature>
<evidence type="ECO:0000313" key="5">
    <source>
        <dbReference type="Proteomes" id="UP000326170"/>
    </source>
</evidence>
<sequence>MTREGATPQQRRRHRIAVGCLVLVLVGFCGVATPVAAASSDTATAGYLQVQEDQPGNETEVNDSAAAGDDGALPPEQRPENESPTPLPTEDVPEEFPQAPSTIDSFPVQGPEGDVIVEIDDDQSVRAGDTTTIDLEVTNDGDEDVTDVVVTFQAPDGSVTLGSPTAPQATQSVYFEELQDGETEQFDIDVTASRVDSGTYPLFATVQYRVDDDDDDDNGDDEPAETSGPSVLGIDVDDAHPLEITPVETDVPVDSDAVYEARVTNDGNETITGIVATLEVGPPLSSESPTAYVGTLESGESTAVRFGLESSSDAIETSTNVAISLTYDTGSGERTSTTPSPYPVSITDTDEETDVDSIGPFVAVAVVFVLAAIWWLRRR</sequence>
<dbReference type="OrthoDB" id="170531at2157"/>
<dbReference type="Pfam" id="PF01345">
    <property type="entry name" value="DUF11"/>
    <property type="match status" value="1"/>
</dbReference>
<name>A0A5P9P0X5_9EURY</name>
<dbReference type="RefSeq" id="WP_152939227.1">
    <property type="nucleotide sequence ID" value="NZ_CP045488.1"/>
</dbReference>
<evidence type="ECO:0000256" key="2">
    <source>
        <dbReference type="SAM" id="Phobius"/>
    </source>
</evidence>
<organism evidence="4 5">
    <name type="scientific">Natronorubrum aibiense</name>
    <dbReference type="NCBI Taxonomy" id="348826"/>
    <lineage>
        <taxon>Archaea</taxon>
        <taxon>Methanobacteriati</taxon>
        <taxon>Methanobacteriota</taxon>
        <taxon>Stenosarchaea group</taxon>
        <taxon>Halobacteria</taxon>
        <taxon>Halobacteriales</taxon>
        <taxon>Natrialbaceae</taxon>
        <taxon>Natronorubrum</taxon>
    </lineage>
</organism>
<reference evidence="4 5" key="1">
    <citation type="journal article" date="2007" name="Int. J. Syst. Evol. Microbiol.">
        <title>Natronorubrum sulfidifaciens sp. nov., an extremely haloalkaliphilic archaeon isolated from Aiding salt lake in Xin-Jiang, China.</title>
        <authorList>
            <person name="Cui H.L."/>
            <person name="Tohty D."/>
            <person name="Liu H.C."/>
            <person name="Liu S.J."/>
            <person name="Oren A."/>
            <person name="Zhou P.J."/>
        </authorList>
    </citation>
    <scope>NUCLEOTIDE SEQUENCE [LARGE SCALE GENOMIC DNA]</scope>
    <source>
        <strain evidence="4 5">7-3</strain>
    </source>
</reference>
<keyword evidence="5" id="KW-1185">Reference proteome</keyword>
<evidence type="ECO:0000313" key="4">
    <source>
        <dbReference type="EMBL" id="QFU81782.1"/>
    </source>
</evidence>
<dbReference type="PANTHER" id="PTHR35902">
    <property type="entry name" value="S-LAYER DOMAIN-LIKE PROTEIN-RELATED"/>
    <property type="match status" value="1"/>
</dbReference>
<dbReference type="Proteomes" id="UP000326170">
    <property type="component" value="Chromosome"/>
</dbReference>
<feature type="region of interest" description="Disordered" evidence="1">
    <location>
        <begin position="210"/>
        <end position="235"/>
    </location>
</feature>
<dbReference type="EMBL" id="CP045488">
    <property type="protein sequence ID" value="QFU81782.1"/>
    <property type="molecule type" value="Genomic_DNA"/>
</dbReference>
<keyword evidence="2" id="KW-1133">Transmembrane helix</keyword>
<keyword evidence="2" id="KW-0472">Membrane</keyword>
<feature type="transmembrane region" description="Helical" evidence="2">
    <location>
        <begin position="358"/>
        <end position="376"/>
    </location>
</feature>
<gene>
    <name evidence="4" type="ORF">GCU68_04085</name>
</gene>
<feature type="region of interest" description="Disordered" evidence="1">
    <location>
        <begin position="51"/>
        <end position="101"/>
    </location>
</feature>
<dbReference type="Gene3D" id="2.60.40.10">
    <property type="entry name" value="Immunoglobulins"/>
    <property type="match status" value="1"/>
</dbReference>
<evidence type="ECO:0000259" key="3">
    <source>
        <dbReference type="Pfam" id="PF01345"/>
    </source>
</evidence>
<dbReference type="PANTHER" id="PTHR35902:SF3">
    <property type="entry name" value="NPCBM-ASSOCIATED, NEW3 DOMAIN OF ALPHA-GALACTOSIDASE"/>
    <property type="match status" value="1"/>
</dbReference>
<feature type="compositionally biased region" description="Acidic residues" evidence="1">
    <location>
        <begin position="211"/>
        <end position="224"/>
    </location>
</feature>
<dbReference type="GeneID" id="42300199"/>
<accession>A0A5P9P0X5</accession>
<dbReference type="InterPro" id="IPR001434">
    <property type="entry name" value="OmcB-like_DUF11"/>
</dbReference>
<dbReference type="InterPro" id="IPR013783">
    <property type="entry name" value="Ig-like_fold"/>
</dbReference>
<dbReference type="KEGG" id="nas:GCU68_04085"/>
<evidence type="ECO:0000256" key="1">
    <source>
        <dbReference type="SAM" id="MobiDB-lite"/>
    </source>
</evidence>
<protein>
    <submittedName>
        <fullName evidence="4">DUF11 domain-containing protein</fullName>
    </submittedName>
</protein>
<dbReference type="AlphaFoldDB" id="A0A5P9P0X5"/>
<proteinExistence type="predicted"/>
<keyword evidence="2" id="KW-0812">Transmembrane</keyword>